<proteinExistence type="predicted"/>
<reference evidence="2 3" key="1">
    <citation type="journal article" date="2019" name="Nat. Plants">
        <title>Stout camphor tree genome fills gaps in understanding of flowering plant genome evolution.</title>
        <authorList>
            <person name="Chaw S.M."/>
            <person name="Liu Y.C."/>
            <person name="Wu Y.W."/>
            <person name="Wang H.Y."/>
            <person name="Lin C.I."/>
            <person name="Wu C.S."/>
            <person name="Ke H.M."/>
            <person name="Chang L.Y."/>
            <person name="Hsu C.Y."/>
            <person name="Yang H.T."/>
            <person name="Sudianto E."/>
            <person name="Hsu M.H."/>
            <person name="Wu K.P."/>
            <person name="Wang L.N."/>
            <person name="Leebens-Mack J.H."/>
            <person name="Tsai I.J."/>
        </authorList>
    </citation>
    <scope>NUCLEOTIDE SEQUENCE [LARGE SCALE GENOMIC DNA]</scope>
    <source>
        <strain evidence="3">cv. Chaw 1501</strain>
        <tissue evidence="2">Young leaves</tissue>
    </source>
</reference>
<accession>A0A443P5Z4</accession>
<dbReference type="EMBL" id="QPKB01000006">
    <property type="protein sequence ID" value="RWR86202.1"/>
    <property type="molecule type" value="Genomic_DNA"/>
</dbReference>
<name>A0A443P5Z4_9MAGN</name>
<dbReference type="PANTHER" id="PTHR34145">
    <property type="entry name" value="OS02G0105600 PROTEIN"/>
    <property type="match status" value="1"/>
</dbReference>
<evidence type="ECO:0000313" key="2">
    <source>
        <dbReference type="EMBL" id="RWR86202.1"/>
    </source>
</evidence>
<gene>
    <name evidence="2" type="ORF">CKAN_01508800</name>
</gene>
<dbReference type="Gene3D" id="3.80.10.10">
    <property type="entry name" value="Ribonuclease Inhibitor"/>
    <property type="match status" value="1"/>
</dbReference>
<keyword evidence="3" id="KW-1185">Reference proteome</keyword>
<sequence>MKTLPPPLLSCAINRVLHQHTAKTIDTFRLSLSPRGVPAPHSAVDRIEYVAEKRVRELDIGFTRSPCPLVTITSREMISSSNKLFLPCLISCDSLAILRLANCKFELPRSFRGFSFLKTLHPTRAVIEYFTLKGILLDCPMLEDLALMGCDNLEELFVPTTIESKIKNFALAGCDMLPNMLCQLASFLASFAAHLQILTIRHLRIRIYSLGPITLPNLIELQLGVSSNRESLNDIYALFLRCNFPCLEKIMVKINRFDGRDKQMEMVKFLLQKAVV</sequence>
<dbReference type="STRING" id="337451.A0A443P5Z4"/>
<dbReference type="InterPro" id="IPR032675">
    <property type="entry name" value="LRR_dom_sf"/>
</dbReference>
<dbReference type="OrthoDB" id="673865at2759"/>
<protein>
    <submittedName>
        <fullName evidence="2">F-box/FBD/LRR-repeat protein</fullName>
    </submittedName>
</protein>
<dbReference type="InterPro" id="IPR055357">
    <property type="entry name" value="LRR_At1g61320_AtMIF1"/>
</dbReference>
<organism evidence="2 3">
    <name type="scientific">Cinnamomum micranthum f. kanehirae</name>
    <dbReference type="NCBI Taxonomy" id="337451"/>
    <lineage>
        <taxon>Eukaryota</taxon>
        <taxon>Viridiplantae</taxon>
        <taxon>Streptophyta</taxon>
        <taxon>Embryophyta</taxon>
        <taxon>Tracheophyta</taxon>
        <taxon>Spermatophyta</taxon>
        <taxon>Magnoliopsida</taxon>
        <taxon>Magnoliidae</taxon>
        <taxon>Laurales</taxon>
        <taxon>Lauraceae</taxon>
        <taxon>Cinnamomum</taxon>
    </lineage>
</organism>
<evidence type="ECO:0000313" key="3">
    <source>
        <dbReference type="Proteomes" id="UP000283530"/>
    </source>
</evidence>
<dbReference type="AlphaFoldDB" id="A0A443P5Z4"/>
<comment type="caution">
    <text evidence="2">The sequence shown here is derived from an EMBL/GenBank/DDBJ whole genome shotgun (WGS) entry which is preliminary data.</text>
</comment>
<dbReference type="PANTHER" id="PTHR34145:SF28">
    <property type="entry name" value="F-BOX DOMAIN-CONTAINING PROTEIN"/>
    <property type="match status" value="1"/>
</dbReference>
<dbReference type="InterPro" id="IPR053772">
    <property type="entry name" value="At1g61320/At1g61330-like"/>
</dbReference>
<feature type="domain" description="At1g61320/AtMIF1 LRR" evidence="1">
    <location>
        <begin position="92"/>
        <end position="191"/>
    </location>
</feature>
<dbReference type="SUPFAM" id="SSF52047">
    <property type="entry name" value="RNI-like"/>
    <property type="match status" value="1"/>
</dbReference>
<dbReference type="Pfam" id="PF23622">
    <property type="entry name" value="LRR_At1g61320_AtMIF1"/>
    <property type="match status" value="1"/>
</dbReference>
<dbReference type="Proteomes" id="UP000283530">
    <property type="component" value="Unassembled WGS sequence"/>
</dbReference>
<evidence type="ECO:0000259" key="1">
    <source>
        <dbReference type="Pfam" id="PF23622"/>
    </source>
</evidence>